<evidence type="ECO:0000313" key="3">
    <source>
        <dbReference type="EMBL" id="GMM36771.1"/>
    </source>
</evidence>
<dbReference type="GeneID" id="90074746"/>
<keyword evidence="4" id="KW-1185">Reference proteome</keyword>
<keyword evidence="2" id="KW-0812">Transmembrane</keyword>
<evidence type="ECO:0000313" key="4">
    <source>
        <dbReference type="Proteomes" id="UP001360560"/>
    </source>
</evidence>
<evidence type="ECO:0000256" key="1">
    <source>
        <dbReference type="SAM" id="MobiDB-lite"/>
    </source>
</evidence>
<keyword evidence="2" id="KW-1133">Transmembrane helix</keyword>
<evidence type="ECO:0000256" key="2">
    <source>
        <dbReference type="SAM" id="Phobius"/>
    </source>
</evidence>
<reference evidence="3 4" key="1">
    <citation type="journal article" date="2023" name="Elife">
        <title>Identification of key yeast species and microbe-microbe interactions impacting larval growth of Drosophila in the wild.</title>
        <authorList>
            <person name="Mure A."/>
            <person name="Sugiura Y."/>
            <person name="Maeda R."/>
            <person name="Honda K."/>
            <person name="Sakurai N."/>
            <person name="Takahashi Y."/>
            <person name="Watada M."/>
            <person name="Katoh T."/>
            <person name="Gotoh A."/>
            <person name="Gotoh Y."/>
            <person name="Taniguchi I."/>
            <person name="Nakamura K."/>
            <person name="Hayashi T."/>
            <person name="Katayama T."/>
            <person name="Uemura T."/>
            <person name="Hattori Y."/>
        </authorList>
    </citation>
    <scope>NUCLEOTIDE SEQUENCE [LARGE SCALE GENOMIC DNA]</scope>
    <source>
        <strain evidence="3 4">SC-9</strain>
    </source>
</reference>
<dbReference type="AlphaFoldDB" id="A0AAV5QQF3"/>
<dbReference type="InterPro" id="IPR020999">
    <property type="entry name" value="Chitin_synth_reg_RCR"/>
</dbReference>
<dbReference type="Pfam" id="PF12273">
    <property type="entry name" value="RCR"/>
    <property type="match status" value="1"/>
</dbReference>
<dbReference type="PANTHER" id="PTHR28187">
    <property type="entry name" value="PROTEIN RCR1-RELATED"/>
    <property type="match status" value="1"/>
</dbReference>
<dbReference type="GO" id="GO:0016192">
    <property type="term" value="P:vesicle-mediated transport"/>
    <property type="evidence" value="ECO:0007669"/>
    <property type="project" value="TreeGrafter"/>
</dbReference>
<dbReference type="EMBL" id="BTFZ01000011">
    <property type="protein sequence ID" value="GMM36771.1"/>
    <property type="molecule type" value="Genomic_DNA"/>
</dbReference>
<dbReference type="Proteomes" id="UP001360560">
    <property type="component" value="Unassembled WGS sequence"/>
</dbReference>
<sequence>MPILSKRYCDIYDDNCDSSVSAWLWGRWILFVIVLVFLFLLFGMTRIRRINKRRGNFGQQPIRGTAWMTPPSYFQSQRQYNQPVMNTSGPSDATYVPPYSENAQPTDAGYFDDQGMFHKNRQFASDGREIVEDDGVLPKPDGAYHHATNFEQDFPAFFGSNNRANTTELENLRPPGPPPPAEVGTSSSTMERPPQSHSKNG</sequence>
<proteinExistence type="predicted"/>
<name>A0AAV5QQF3_9ASCO</name>
<keyword evidence="2" id="KW-0472">Membrane</keyword>
<feature type="region of interest" description="Disordered" evidence="1">
    <location>
        <begin position="155"/>
        <end position="201"/>
    </location>
</feature>
<feature type="compositionally biased region" description="Polar residues" evidence="1">
    <location>
        <begin position="159"/>
        <end position="169"/>
    </location>
</feature>
<organism evidence="3 4">
    <name type="scientific">Saccharomycopsis crataegensis</name>
    <dbReference type="NCBI Taxonomy" id="43959"/>
    <lineage>
        <taxon>Eukaryota</taxon>
        <taxon>Fungi</taxon>
        <taxon>Dikarya</taxon>
        <taxon>Ascomycota</taxon>
        <taxon>Saccharomycotina</taxon>
        <taxon>Saccharomycetes</taxon>
        <taxon>Saccharomycopsidaceae</taxon>
        <taxon>Saccharomycopsis</taxon>
    </lineage>
</organism>
<feature type="compositionally biased region" description="Polar residues" evidence="1">
    <location>
        <begin position="184"/>
        <end position="201"/>
    </location>
</feature>
<feature type="transmembrane region" description="Helical" evidence="2">
    <location>
        <begin position="25"/>
        <end position="44"/>
    </location>
</feature>
<dbReference type="RefSeq" id="XP_064853767.1">
    <property type="nucleotide sequence ID" value="XM_064997695.1"/>
</dbReference>
<gene>
    <name evidence="3" type="ORF">DASC09_040960</name>
</gene>
<accession>A0AAV5QQF3</accession>
<protein>
    <submittedName>
        <fullName evidence="3">Rcr2 protein</fullName>
    </submittedName>
</protein>
<comment type="caution">
    <text evidence="3">The sequence shown here is derived from an EMBL/GenBank/DDBJ whole genome shotgun (WGS) entry which is preliminary data.</text>
</comment>
<dbReference type="PANTHER" id="PTHR28187:SF1">
    <property type="entry name" value="PROTEIN RCR1-RELATED"/>
    <property type="match status" value="1"/>
</dbReference>